<dbReference type="InParanoid" id="G1MUW2"/>
<dbReference type="Proteomes" id="UP000001645">
    <property type="component" value="Chromosome 16"/>
</dbReference>
<reference evidence="4" key="2">
    <citation type="submission" date="2025-08" db="UniProtKB">
        <authorList>
            <consortium name="Ensembl"/>
        </authorList>
    </citation>
    <scope>IDENTIFICATION</scope>
</reference>
<organism evidence="4 5">
    <name type="scientific">Meleagris gallopavo</name>
    <name type="common">Wild turkey</name>
    <dbReference type="NCBI Taxonomy" id="9103"/>
    <lineage>
        <taxon>Eukaryota</taxon>
        <taxon>Metazoa</taxon>
        <taxon>Chordata</taxon>
        <taxon>Craniata</taxon>
        <taxon>Vertebrata</taxon>
        <taxon>Euteleostomi</taxon>
        <taxon>Archelosauria</taxon>
        <taxon>Archosauria</taxon>
        <taxon>Dinosauria</taxon>
        <taxon>Saurischia</taxon>
        <taxon>Theropoda</taxon>
        <taxon>Coelurosauria</taxon>
        <taxon>Aves</taxon>
        <taxon>Neognathae</taxon>
        <taxon>Galloanserae</taxon>
        <taxon>Galliformes</taxon>
        <taxon>Phasianidae</taxon>
        <taxon>Meleagridinae</taxon>
        <taxon>Meleagris</taxon>
    </lineage>
</organism>
<dbReference type="InterPro" id="IPR001079">
    <property type="entry name" value="Galectin_CRD"/>
</dbReference>
<proteinExistence type="predicted"/>
<dbReference type="InterPro" id="IPR044156">
    <property type="entry name" value="Galectin-like"/>
</dbReference>
<evidence type="ECO:0000313" key="5">
    <source>
        <dbReference type="Proteomes" id="UP000001645"/>
    </source>
</evidence>
<evidence type="ECO:0000259" key="3">
    <source>
        <dbReference type="PROSITE" id="PS51304"/>
    </source>
</evidence>
<dbReference type="Ensembl" id="ENSMGAT00000003042.2">
    <property type="protein sequence ID" value="ENSMGAP00000002365.2"/>
    <property type="gene ID" value="ENSMGAG00000002754.2"/>
</dbReference>
<protein>
    <recommendedName>
        <fullName evidence="2">Galectin</fullName>
    </recommendedName>
</protein>
<accession>G1MUW2</accession>
<dbReference type="CDD" id="cd00070">
    <property type="entry name" value="GLECT"/>
    <property type="match status" value="1"/>
</dbReference>
<dbReference type="SUPFAM" id="SSF49899">
    <property type="entry name" value="Concanavalin A-like lectins/glucanases"/>
    <property type="match status" value="1"/>
</dbReference>
<dbReference type="InterPro" id="IPR013320">
    <property type="entry name" value="ConA-like_dom_sf"/>
</dbReference>
<dbReference type="PANTHER" id="PTHR11346">
    <property type="entry name" value="GALECTIN"/>
    <property type="match status" value="1"/>
</dbReference>
<feature type="domain" description="Galectin" evidence="3">
    <location>
        <begin position="27"/>
        <end position="156"/>
    </location>
</feature>
<keyword evidence="5" id="KW-1185">Reference proteome</keyword>
<dbReference type="SMART" id="SM00276">
    <property type="entry name" value="GLECT"/>
    <property type="match status" value="1"/>
</dbReference>
<dbReference type="HOGENOM" id="CLU_037794_3_0_1"/>
<reference evidence="4" key="3">
    <citation type="submission" date="2025-09" db="UniProtKB">
        <authorList>
            <consortium name="Ensembl"/>
        </authorList>
    </citation>
    <scope>IDENTIFICATION</scope>
</reference>
<reference evidence="4 5" key="1">
    <citation type="journal article" date="2010" name="PLoS Biol.">
        <title>Multi-platform next-generation sequencing of the domestic turkey (Meleagris gallopavo): genome assembly and analysis.</title>
        <authorList>
            <person name="Dalloul R.A."/>
            <person name="Long J.A."/>
            <person name="Zimin A.V."/>
            <person name="Aslam L."/>
            <person name="Beal K."/>
            <person name="Blomberg L.A."/>
            <person name="Bouffard P."/>
            <person name="Burt D.W."/>
            <person name="Crasta O."/>
            <person name="Crooijmans R.P."/>
            <person name="Cooper K."/>
            <person name="Coulombe R.A."/>
            <person name="De S."/>
            <person name="Delany M.E."/>
            <person name="Dodgson J.B."/>
            <person name="Dong J.J."/>
            <person name="Evans C."/>
            <person name="Frederickson K.M."/>
            <person name="Flicek P."/>
            <person name="Florea L."/>
            <person name="Folkerts O."/>
            <person name="Groenen M.A."/>
            <person name="Harkins T.T."/>
            <person name="Herrero J."/>
            <person name="Hoffmann S."/>
            <person name="Megens H.J."/>
            <person name="Jiang A."/>
            <person name="de Jong P."/>
            <person name="Kaiser P."/>
            <person name="Kim H."/>
            <person name="Kim K.W."/>
            <person name="Kim S."/>
            <person name="Langenberger D."/>
            <person name="Lee M.K."/>
            <person name="Lee T."/>
            <person name="Mane S."/>
            <person name="Marcais G."/>
            <person name="Marz M."/>
            <person name="McElroy A.P."/>
            <person name="Modise T."/>
            <person name="Nefedov M."/>
            <person name="Notredame C."/>
            <person name="Paton I.R."/>
            <person name="Payne W.S."/>
            <person name="Pertea G."/>
            <person name="Prickett D."/>
            <person name="Puiu D."/>
            <person name="Qioa D."/>
            <person name="Raineri E."/>
            <person name="Ruffier M."/>
            <person name="Salzberg S.L."/>
            <person name="Schatz M.C."/>
            <person name="Scheuring C."/>
            <person name="Schmidt C.J."/>
            <person name="Schroeder S."/>
            <person name="Searle S.M."/>
            <person name="Smith E.J."/>
            <person name="Smith J."/>
            <person name="Sonstegard T.S."/>
            <person name="Stadler P.F."/>
            <person name="Tafer H."/>
            <person name="Tu Z.J."/>
            <person name="Van Tassell C.P."/>
            <person name="Vilella A.J."/>
            <person name="Williams K.P."/>
            <person name="Yorke J.A."/>
            <person name="Zhang L."/>
            <person name="Zhang H.B."/>
            <person name="Zhang X."/>
            <person name="Zhang Y."/>
            <person name="Reed K.M."/>
        </authorList>
    </citation>
    <scope>NUCLEOTIDE SEQUENCE [LARGE SCALE GENOMIC DNA]</scope>
</reference>
<dbReference type="FunFam" id="2.60.120.200:FF:000021">
    <property type="entry name" value="Galectin"/>
    <property type="match status" value="1"/>
</dbReference>
<dbReference type="Pfam" id="PF00337">
    <property type="entry name" value="Gal-bind_lectin"/>
    <property type="match status" value="1"/>
</dbReference>
<keyword evidence="1 2" id="KW-0430">Lectin</keyword>
<dbReference type="AlphaFoldDB" id="G1MUW2"/>
<evidence type="ECO:0000256" key="1">
    <source>
        <dbReference type="ARBA" id="ARBA00022734"/>
    </source>
</evidence>
<dbReference type="GO" id="GO:0030246">
    <property type="term" value="F:carbohydrate binding"/>
    <property type="evidence" value="ECO:0007669"/>
    <property type="project" value="UniProtKB-UniRule"/>
</dbReference>
<gene>
    <name evidence="4" type="primary">GRIFIN</name>
</gene>
<dbReference type="PANTHER" id="PTHR11346:SF21">
    <property type="entry name" value="GRIFIN"/>
    <property type="match status" value="1"/>
</dbReference>
<dbReference type="PROSITE" id="PS51304">
    <property type="entry name" value="GALECTIN"/>
    <property type="match status" value="1"/>
</dbReference>
<dbReference type="Gene3D" id="2.60.120.200">
    <property type="match status" value="1"/>
</dbReference>
<dbReference type="GeneTree" id="ENSGT00940000162164"/>
<evidence type="ECO:0000313" key="4">
    <source>
        <dbReference type="Ensembl" id="ENSMGAP00000002365.2"/>
    </source>
</evidence>
<dbReference type="SMART" id="SM00908">
    <property type="entry name" value="Gal-bind_lectin"/>
    <property type="match status" value="1"/>
</dbReference>
<name>G1MUW2_MELGA</name>
<sequence>MEQWLGMGCDVLLSTVPCFVITSWRQFEALYPEGMCPGWSVVVKGETSSSTSMFEINFLSHPGDQIAFHFNPRFASSRIVCNSFLANHWGKEEVNKTFPFEAKEPFQVEIYSDQEYFHIFIDENKILQYKHRQKQLSSITKLQILNDIDISSVEITKRGLY</sequence>
<evidence type="ECO:0000256" key="2">
    <source>
        <dbReference type="RuleBase" id="RU102079"/>
    </source>
</evidence>